<feature type="region of interest" description="Disordered" evidence="3">
    <location>
        <begin position="547"/>
        <end position="637"/>
    </location>
</feature>
<evidence type="ECO:0000313" key="6">
    <source>
        <dbReference type="EMBL" id="KZZ86806.1"/>
    </source>
</evidence>
<sequence>MTTPPPEKASPSEMDAFNRPDSEVKQSNLAFRNRDGGDSKEPADANINHSTSSSSDHQQVNTPASLTTDQAFSNSTNNNNNTTTTNDNDQSKPENTASSDSTTSRDATATPAQPATNTAAAGADADADAESADKAKPELETAKNGDAPASNAVSEEVKTEKHGEEEKESKEEGKKDDGNAASEPGSGSVDAPVPASAPAPASTSTPTSEIKPEQTTEQSAPAAAGSAPDEPATSTAQNVKEEQKQDDVVEKKTEENAANADGDTIMTGMETTPSQPTSLKRSADEMESSGDAAVNADEKTKMEKQQTPPESTTRDVDMTDADNFSPGTKVAIEKGERGDEPAAKRAKVEGENDTATATATTPAPAISTPARATNTATTTAAATAESGSNGAMTSATPAEQLQTPAPVSATPAAAAAAPPAQPITTPGSTIKPEIKAHTSSPMTKLQHRFLVRCISGLKRLHDARFYKDPVDPVKMNIPSYFTIVTHPMDMSTIEQKLKGGQYEKVDDVIADFDLMVNNAVTFNGIEHPVAIEGVQLRATFNRHLSKLPGVDEVEPPAPEKKRPGKKSGGAASASKSGGSATKRESRPSGGRASIGSQSQTFALSPDGLPLIRRDSTAADGRPKRSIHPPKNRDLPYSAKPKRKKYIWELKFCQEALDEMYKNKYVNIASAFYQPVDPVALNIPNYHSIIKKPMDLSTISSKLKANIYENAKEFEADVRLMFKNCYKFNINGDPVYTAGQKLNEVFDKKWATKDRWLHSHAPPNVRAEHDSAAESDEEVGVGAVSEEENEESEGDVDEEKLAALRRQMEELTKQVEVLSQKKKKTPPASKKKGTATSSSKAPRTSGANKKSTGAAAGKSKKAGAGGSATGGKKEKAARWVSYQEKQLISNVISTLPEKQMNEALSIIQRNAPSLIGSSADGEIELDIDELPNEVLLKLLNFVKKHAPQAVAELEDSNNPPSYSHHSHATTESEPLVPALAGNGRPRKNKPMNASEQEAQINRLEDRLEMFKKGGGAGMSGAYGGAPATAINRNVNMESSDDEDSEESEEE</sequence>
<dbReference type="SUPFAM" id="SSF47370">
    <property type="entry name" value="Bromodomain"/>
    <property type="match status" value="2"/>
</dbReference>
<reference evidence="6 7" key="1">
    <citation type="journal article" date="2016" name="Genome Biol. Evol.">
        <title>Divergent and convergent evolution of fungal pathogenicity.</title>
        <authorList>
            <person name="Shang Y."/>
            <person name="Xiao G."/>
            <person name="Zheng P."/>
            <person name="Cen K."/>
            <person name="Zhan S."/>
            <person name="Wang C."/>
        </authorList>
    </citation>
    <scope>NUCLEOTIDE SEQUENCE [LARGE SCALE GENOMIC DNA]</scope>
    <source>
        <strain evidence="6 7">ARSEF 7405</strain>
    </source>
</reference>
<dbReference type="CDD" id="cd05500">
    <property type="entry name" value="Bromo_BDF1_2_I"/>
    <property type="match status" value="1"/>
</dbReference>
<evidence type="ECO:0000256" key="3">
    <source>
        <dbReference type="SAM" id="MobiDB-lite"/>
    </source>
</evidence>
<keyword evidence="7" id="KW-1185">Reference proteome</keyword>
<feature type="compositionally biased region" description="Low complexity" evidence="3">
    <location>
        <begin position="354"/>
        <end position="384"/>
    </location>
</feature>
<feature type="compositionally biased region" description="Basic and acidic residues" evidence="3">
    <location>
        <begin position="331"/>
        <end position="350"/>
    </location>
</feature>
<dbReference type="Gene3D" id="1.20.1270.220">
    <property type="match status" value="1"/>
</dbReference>
<dbReference type="PROSITE" id="PS51525">
    <property type="entry name" value="NET"/>
    <property type="match status" value="1"/>
</dbReference>
<dbReference type="GO" id="GO:0006355">
    <property type="term" value="P:regulation of DNA-templated transcription"/>
    <property type="evidence" value="ECO:0007669"/>
    <property type="project" value="TreeGrafter"/>
</dbReference>
<accession>A0A167UZ81</accession>
<dbReference type="GO" id="GO:0005634">
    <property type="term" value="C:nucleus"/>
    <property type="evidence" value="ECO:0007669"/>
    <property type="project" value="TreeGrafter"/>
</dbReference>
<dbReference type="EMBL" id="AZGZ01000047">
    <property type="protein sequence ID" value="KZZ86806.1"/>
    <property type="molecule type" value="Genomic_DNA"/>
</dbReference>
<feature type="compositionally biased region" description="Low complexity" evidence="3">
    <location>
        <begin position="403"/>
        <end position="426"/>
    </location>
</feature>
<dbReference type="Pfam" id="PF00439">
    <property type="entry name" value="Bromodomain"/>
    <property type="match status" value="2"/>
</dbReference>
<dbReference type="InterPro" id="IPR050935">
    <property type="entry name" value="Bromo_chromatin_reader"/>
</dbReference>
<feature type="compositionally biased region" description="Acidic residues" evidence="3">
    <location>
        <begin position="1037"/>
        <end position="1049"/>
    </location>
</feature>
<feature type="domain" description="Bromo" evidence="4">
    <location>
        <begin position="458"/>
        <end position="530"/>
    </location>
</feature>
<dbReference type="Proteomes" id="UP000242877">
    <property type="component" value="Unassembled WGS sequence"/>
</dbReference>
<feature type="compositionally biased region" description="Basic and acidic residues" evidence="3">
    <location>
        <begin position="611"/>
        <end position="622"/>
    </location>
</feature>
<name>A0A167UZ81_9EURO</name>
<feature type="compositionally biased region" description="Low complexity" evidence="3">
    <location>
        <begin position="188"/>
        <end position="208"/>
    </location>
</feature>
<dbReference type="Pfam" id="PF17035">
    <property type="entry name" value="BET"/>
    <property type="match status" value="1"/>
</dbReference>
<feature type="region of interest" description="Disordered" evidence="3">
    <location>
        <begin position="1"/>
        <end position="441"/>
    </location>
</feature>
<feature type="region of interest" description="Disordered" evidence="3">
    <location>
        <begin position="952"/>
        <end position="1049"/>
    </location>
</feature>
<feature type="compositionally biased region" description="Basic and acidic residues" evidence="3">
    <location>
        <begin position="155"/>
        <end position="178"/>
    </location>
</feature>
<evidence type="ECO:0000259" key="5">
    <source>
        <dbReference type="PROSITE" id="PS51525"/>
    </source>
</evidence>
<feature type="compositionally biased region" description="Gly residues" evidence="3">
    <location>
        <begin position="1011"/>
        <end position="1022"/>
    </location>
</feature>
<feature type="compositionally biased region" description="Basic and acidic residues" evidence="3">
    <location>
        <begin position="32"/>
        <end position="43"/>
    </location>
</feature>
<feature type="compositionally biased region" description="Basic and acidic residues" evidence="3">
    <location>
        <begin position="1001"/>
        <end position="1010"/>
    </location>
</feature>
<feature type="compositionally biased region" description="Low complexity" evidence="3">
    <location>
        <begin position="568"/>
        <end position="580"/>
    </location>
</feature>
<dbReference type="PROSITE" id="PS50014">
    <property type="entry name" value="BROMODOMAIN_2"/>
    <property type="match status" value="2"/>
</dbReference>
<dbReference type="PRINTS" id="PR00503">
    <property type="entry name" value="BROMODOMAIN"/>
</dbReference>
<dbReference type="GO" id="GO:0006338">
    <property type="term" value="P:chromatin remodeling"/>
    <property type="evidence" value="ECO:0007669"/>
    <property type="project" value="TreeGrafter"/>
</dbReference>
<evidence type="ECO:0000259" key="4">
    <source>
        <dbReference type="PROSITE" id="PS50014"/>
    </source>
</evidence>
<dbReference type="PANTHER" id="PTHR22880:SF225">
    <property type="entry name" value="BROMODOMAIN-CONTAINING PROTEIN BET-1-RELATED"/>
    <property type="match status" value="1"/>
</dbReference>
<dbReference type="PANTHER" id="PTHR22880">
    <property type="entry name" value="FALZ-RELATED BROMODOMAIN-CONTAINING PROTEINS"/>
    <property type="match status" value="1"/>
</dbReference>
<feature type="domain" description="NET" evidence="5">
    <location>
        <begin position="869"/>
        <end position="952"/>
    </location>
</feature>
<feature type="compositionally biased region" description="Acidic residues" evidence="3">
    <location>
        <begin position="772"/>
        <end position="797"/>
    </location>
</feature>
<dbReference type="PROSITE" id="PS00633">
    <property type="entry name" value="BROMODOMAIN_1"/>
    <property type="match status" value="1"/>
</dbReference>
<dbReference type="InterPro" id="IPR038336">
    <property type="entry name" value="NET_sf"/>
</dbReference>
<dbReference type="InterPro" id="IPR018359">
    <property type="entry name" value="Bromodomain_CS"/>
</dbReference>
<dbReference type="InterPro" id="IPR036427">
    <property type="entry name" value="Bromodomain-like_sf"/>
</dbReference>
<feature type="region of interest" description="Disordered" evidence="3">
    <location>
        <begin position="761"/>
        <end position="797"/>
    </location>
</feature>
<feature type="compositionally biased region" description="Basic and acidic residues" evidence="3">
    <location>
        <begin position="131"/>
        <end position="143"/>
    </location>
</feature>
<dbReference type="CDD" id="cd05499">
    <property type="entry name" value="Bromo_BDF1_2_II"/>
    <property type="match status" value="1"/>
</dbReference>
<feature type="compositionally biased region" description="Polar residues" evidence="3">
    <location>
        <begin position="47"/>
        <end position="72"/>
    </location>
</feature>
<dbReference type="GO" id="GO:0000785">
    <property type="term" value="C:chromatin"/>
    <property type="evidence" value="ECO:0007669"/>
    <property type="project" value="TreeGrafter"/>
</dbReference>
<dbReference type="InterPro" id="IPR027353">
    <property type="entry name" value="NET_dom"/>
</dbReference>
<feature type="compositionally biased region" description="Basic residues" evidence="3">
    <location>
        <begin position="819"/>
        <end position="832"/>
    </location>
</feature>
<feature type="compositionally biased region" description="Basic and acidic residues" evidence="3">
    <location>
        <begin position="239"/>
        <end position="255"/>
    </location>
</feature>
<dbReference type="SMART" id="SM00297">
    <property type="entry name" value="BROMO"/>
    <property type="match status" value="2"/>
</dbReference>
<feature type="compositionally biased region" description="Polar residues" evidence="3">
    <location>
        <begin position="269"/>
        <end position="280"/>
    </location>
</feature>
<dbReference type="Gene3D" id="1.20.920.10">
    <property type="entry name" value="Bromodomain-like"/>
    <property type="match status" value="2"/>
</dbReference>
<proteinExistence type="predicted"/>
<feature type="compositionally biased region" description="Polar residues" evidence="3">
    <location>
        <begin position="385"/>
        <end position="402"/>
    </location>
</feature>
<protein>
    <submittedName>
        <fullName evidence="6">Bromodomain protein</fullName>
    </submittedName>
</protein>
<comment type="caution">
    <text evidence="6">The sequence shown here is derived from an EMBL/GenBank/DDBJ whole genome shotgun (WGS) entry which is preliminary data.</text>
</comment>
<evidence type="ECO:0000256" key="1">
    <source>
        <dbReference type="ARBA" id="ARBA00023117"/>
    </source>
</evidence>
<feature type="compositionally biased region" description="Low complexity" evidence="3">
    <location>
        <begin position="833"/>
        <end position="856"/>
    </location>
</feature>
<feature type="compositionally biased region" description="Low complexity" evidence="3">
    <location>
        <begin position="96"/>
        <end position="124"/>
    </location>
</feature>
<evidence type="ECO:0000256" key="2">
    <source>
        <dbReference type="PROSITE-ProRule" id="PRU00035"/>
    </source>
</evidence>
<evidence type="ECO:0000313" key="7">
    <source>
        <dbReference type="Proteomes" id="UP000242877"/>
    </source>
</evidence>
<dbReference type="AlphaFoldDB" id="A0A167UZ81"/>
<feature type="compositionally biased region" description="Low complexity" evidence="3">
    <location>
        <begin position="73"/>
        <end position="88"/>
    </location>
</feature>
<keyword evidence="1 2" id="KW-0103">Bromodomain</keyword>
<dbReference type="OrthoDB" id="784962at2759"/>
<dbReference type="VEuPathDB" id="FungiDB:AAP_06208"/>
<dbReference type="InterPro" id="IPR001487">
    <property type="entry name" value="Bromodomain"/>
</dbReference>
<gene>
    <name evidence="6" type="ORF">AAP_06208</name>
</gene>
<feature type="region of interest" description="Disordered" evidence="3">
    <location>
        <begin position="815"/>
        <end position="875"/>
    </location>
</feature>
<feature type="domain" description="Bromo" evidence="4">
    <location>
        <begin position="663"/>
        <end position="735"/>
    </location>
</feature>
<organism evidence="6 7">
    <name type="scientific">Ascosphaera apis ARSEF 7405</name>
    <dbReference type="NCBI Taxonomy" id="392613"/>
    <lineage>
        <taxon>Eukaryota</taxon>
        <taxon>Fungi</taxon>
        <taxon>Dikarya</taxon>
        <taxon>Ascomycota</taxon>
        <taxon>Pezizomycotina</taxon>
        <taxon>Eurotiomycetes</taxon>
        <taxon>Eurotiomycetidae</taxon>
        <taxon>Onygenales</taxon>
        <taxon>Ascosphaeraceae</taxon>
        <taxon>Ascosphaera</taxon>
    </lineage>
</organism>